<evidence type="ECO:0000256" key="6">
    <source>
        <dbReference type="ARBA" id="ARBA00023014"/>
    </source>
</evidence>
<evidence type="ECO:0000256" key="5">
    <source>
        <dbReference type="ARBA" id="ARBA00023004"/>
    </source>
</evidence>
<dbReference type="PANTHER" id="PTHR11228:SF7">
    <property type="entry name" value="PQQA PEPTIDE CYCLASE"/>
    <property type="match status" value="1"/>
</dbReference>
<dbReference type="GO" id="GO:0003824">
    <property type="term" value="F:catalytic activity"/>
    <property type="evidence" value="ECO:0007669"/>
    <property type="project" value="InterPro"/>
</dbReference>
<dbReference type="Proteomes" id="UP000027093">
    <property type="component" value="Chromosome"/>
</dbReference>
<reference evidence="8 9" key="1">
    <citation type="journal article" date="2014" name="Int. J. Syst. Evol. Microbiol.">
        <title>Nitrososphaera viennensis gen. nov., sp. nov., an aerobic and mesophilic, ammonia-oxidizing archaeon from soil and a member of the archaeal phylum Thaumarchaeota.</title>
        <authorList>
            <person name="Stieglmeier M."/>
            <person name="Klingl A."/>
            <person name="Alves R.J."/>
            <person name="Rittmann S.K."/>
            <person name="Melcher M."/>
            <person name="Leisch N."/>
            <person name="Schleper C."/>
        </authorList>
    </citation>
    <scope>NUCLEOTIDE SEQUENCE [LARGE SCALE GENOMIC DNA]</scope>
    <source>
        <strain evidence="8">EN76</strain>
    </source>
</reference>
<evidence type="ECO:0000256" key="1">
    <source>
        <dbReference type="ARBA" id="ARBA00001966"/>
    </source>
</evidence>
<keyword evidence="2" id="KW-0004">4Fe-4S</keyword>
<dbReference type="GeneID" id="74946557"/>
<name>A0A060HQT8_9ARCH</name>
<dbReference type="PROSITE" id="PS51918">
    <property type="entry name" value="RADICAL_SAM"/>
    <property type="match status" value="1"/>
</dbReference>
<evidence type="ECO:0000259" key="7">
    <source>
        <dbReference type="PROSITE" id="PS51918"/>
    </source>
</evidence>
<dbReference type="HOGENOM" id="CLU_009273_4_0_2"/>
<dbReference type="InterPro" id="IPR017200">
    <property type="entry name" value="PqqE-like"/>
</dbReference>
<dbReference type="Gene3D" id="3.20.20.70">
    <property type="entry name" value="Aldolase class I"/>
    <property type="match status" value="1"/>
</dbReference>
<sequence length="344" mass="38638">MKTKLKMIEEKEQYLSKVPKYPYHMVWHVTNLCNVHCQHCSSNAKSRLPDELSPEEGIKLLDDLADAGVLDLSLSGGEALLRDDIYDIIRYARRKNMNVGLGSSGSTVTEQSVKEMKKAGITRVQISVDGLPYTHDVFRGLDGIFGRAMDAIEMLVENKITTKVCFTANKLNYRQMDEVVDRVAAMGVSTFNLSQYIPVGRGPKELDLSTEEWKYVYERWVAKKNQYTKMMFTSHTDKLVLVDECYMEMPGFIGCQAGIGLGSIRANGDIIPCVFLPLKVGNIRDGSFKEIWDNSDVIKHLKDRDVEGHCGSCDFKYKCGGCRAAAYAYTGNYLAADDRCWGAK</sequence>
<evidence type="ECO:0000256" key="3">
    <source>
        <dbReference type="ARBA" id="ARBA00022691"/>
    </source>
</evidence>
<dbReference type="GO" id="GO:0046872">
    <property type="term" value="F:metal ion binding"/>
    <property type="evidence" value="ECO:0007669"/>
    <property type="project" value="UniProtKB-KW"/>
</dbReference>
<dbReference type="InterPro" id="IPR013785">
    <property type="entry name" value="Aldolase_TIM"/>
</dbReference>
<keyword evidence="5" id="KW-0408">Iron</keyword>
<dbReference type="InterPro" id="IPR058240">
    <property type="entry name" value="rSAM_sf"/>
</dbReference>
<dbReference type="PANTHER" id="PTHR11228">
    <property type="entry name" value="RADICAL SAM DOMAIN PROTEIN"/>
    <property type="match status" value="1"/>
</dbReference>
<dbReference type="EMBL" id="CP007536">
    <property type="protein sequence ID" value="AIC15532.1"/>
    <property type="molecule type" value="Genomic_DNA"/>
</dbReference>
<dbReference type="KEGG" id="nvn:NVIE_012960"/>
<protein>
    <submittedName>
        <fullName evidence="8">Putative radical SAM domain protein</fullName>
    </submittedName>
</protein>
<dbReference type="AlphaFoldDB" id="A0A060HQT8"/>
<feature type="domain" description="Radical SAM core" evidence="7">
    <location>
        <begin position="19"/>
        <end position="233"/>
    </location>
</feature>
<dbReference type="SMART" id="SM00729">
    <property type="entry name" value="Elp3"/>
    <property type="match status" value="1"/>
</dbReference>
<evidence type="ECO:0000256" key="2">
    <source>
        <dbReference type="ARBA" id="ARBA00022485"/>
    </source>
</evidence>
<dbReference type="SFLD" id="SFLDG01067">
    <property type="entry name" value="SPASM/twitch_domain_containing"/>
    <property type="match status" value="1"/>
</dbReference>
<dbReference type="Pfam" id="PF04055">
    <property type="entry name" value="Radical_SAM"/>
    <property type="match status" value="1"/>
</dbReference>
<dbReference type="SFLD" id="SFLDG01386">
    <property type="entry name" value="main_SPASM_domain-containing"/>
    <property type="match status" value="1"/>
</dbReference>
<dbReference type="InterPro" id="IPR023885">
    <property type="entry name" value="4Fe4S-binding_SPASM_dom"/>
</dbReference>
<dbReference type="Pfam" id="PF13186">
    <property type="entry name" value="SPASM"/>
    <property type="match status" value="1"/>
</dbReference>
<keyword evidence="3" id="KW-0949">S-adenosyl-L-methionine</keyword>
<dbReference type="InterPro" id="IPR050377">
    <property type="entry name" value="Radical_SAM_PqqE_MftC-like"/>
</dbReference>
<dbReference type="NCBIfam" id="TIGR04085">
    <property type="entry name" value="rSAM_more_4Fe4S"/>
    <property type="match status" value="1"/>
</dbReference>
<dbReference type="CDD" id="cd01335">
    <property type="entry name" value="Radical_SAM"/>
    <property type="match status" value="1"/>
</dbReference>
<evidence type="ECO:0000313" key="8">
    <source>
        <dbReference type="EMBL" id="AIC15532.1"/>
    </source>
</evidence>
<dbReference type="OrthoDB" id="30736at2157"/>
<proteinExistence type="predicted"/>
<comment type="cofactor">
    <cofactor evidence="1">
        <name>[4Fe-4S] cluster</name>
        <dbReference type="ChEBI" id="CHEBI:49883"/>
    </cofactor>
</comment>
<evidence type="ECO:0000313" key="9">
    <source>
        <dbReference type="Proteomes" id="UP000027093"/>
    </source>
</evidence>
<dbReference type="SUPFAM" id="SSF102114">
    <property type="entry name" value="Radical SAM enzymes"/>
    <property type="match status" value="1"/>
</dbReference>
<keyword evidence="4" id="KW-0479">Metal-binding</keyword>
<accession>A0A060HQT8</accession>
<keyword evidence="9" id="KW-1185">Reference proteome</keyword>
<keyword evidence="6" id="KW-0411">Iron-sulfur</keyword>
<dbReference type="PIRSF" id="PIRSF037420">
    <property type="entry name" value="PQQ_syn_pqqE"/>
    <property type="match status" value="1"/>
</dbReference>
<dbReference type="RefSeq" id="WP_075054518.1">
    <property type="nucleotide sequence ID" value="NZ_CP007536.1"/>
</dbReference>
<dbReference type="CDD" id="cd21123">
    <property type="entry name" value="SPASM_MftC-like"/>
    <property type="match status" value="1"/>
</dbReference>
<dbReference type="InterPro" id="IPR007197">
    <property type="entry name" value="rSAM"/>
</dbReference>
<organism evidence="8 9">
    <name type="scientific">Nitrososphaera viennensis EN76</name>
    <dbReference type="NCBI Taxonomy" id="926571"/>
    <lineage>
        <taxon>Archaea</taxon>
        <taxon>Nitrososphaerota</taxon>
        <taxon>Nitrososphaeria</taxon>
        <taxon>Nitrososphaerales</taxon>
        <taxon>Nitrososphaeraceae</taxon>
        <taxon>Nitrososphaera</taxon>
    </lineage>
</organism>
<dbReference type="SFLD" id="SFLDS00029">
    <property type="entry name" value="Radical_SAM"/>
    <property type="match status" value="1"/>
</dbReference>
<gene>
    <name evidence="8" type="ORF">NVIE_012960</name>
</gene>
<dbReference type="GO" id="GO:0051539">
    <property type="term" value="F:4 iron, 4 sulfur cluster binding"/>
    <property type="evidence" value="ECO:0007669"/>
    <property type="project" value="UniProtKB-KW"/>
</dbReference>
<dbReference type="InterPro" id="IPR006638">
    <property type="entry name" value="Elp3/MiaA/NifB-like_rSAM"/>
</dbReference>
<dbReference type="STRING" id="926571.NVIE_012960"/>
<evidence type="ECO:0000256" key="4">
    <source>
        <dbReference type="ARBA" id="ARBA00022723"/>
    </source>
</evidence>